<accession>A0AAU8J9W6</accession>
<dbReference type="SMART" id="SM00645">
    <property type="entry name" value="Pept_C1"/>
    <property type="match status" value="1"/>
</dbReference>
<proteinExistence type="inferred from homology"/>
<evidence type="ECO:0000256" key="1">
    <source>
        <dbReference type="ARBA" id="ARBA00008455"/>
    </source>
</evidence>
<dbReference type="SUPFAM" id="SSF54001">
    <property type="entry name" value="Cysteine proteinases"/>
    <property type="match status" value="1"/>
</dbReference>
<gene>
    <name evidence="4" type="ORF">ABWT76_004275</name>
</gene>
<feature type="region of interest" description="Disordered" evidence="2">
    <location>
        <begin position="293"/>
        <end position="434"/>
    </location>
</feature>
<dbReference type="PANTHER" id="PTHR12411">
    <property type="entry name" value="CYSTEINE PROTEASE FAMILY C1-RELATED"/>
    <property type="match status" value="1"/>
</dbReference>
<protein>
    <submittedName>
        <fullName evidence="4">C1 family peptidase</fullName>
    </submittedName>
</protein>
<feature type="domain" description="Peptidase C1A papain C-terminal" evidence="3">
    <location>
        <begin position="47"/>
        <end position="260"/>
    </location>
</feature>
<evidence type="ECO:0000256" key="2">
    <source>
        <dbReference type="SAM" id="MobiDB-lite"/>
    </source>
</evidence>
<dbReference type="GO" id="GO:0008234">
    <property type="term" value="F:cysteine-type peptidase activity"/>
    <property type="evidence" value="ECO:0007669"/>
    <property type="project" value="InterPro"/>
</dbReference>
<name>A0AAU8J9W6_9CYAN</name>
<dbReference type="InterPro" id="IPR013128">
    <property type="entry name" value="Peptidase_C1A"/>
</dbReference>
<dbReference type="CDD" id="cd02619">
    <property type="entry name" value="Peptidase_C1"/>
    <property type="match status" value="1"/>
</dbReference>
<dbReference type="GO" id="GO:0006508">
    <property type="term" value="P:proteolysis"/>
    <property type="evidence" value="ECO:0007669"/>
    <property type="project" value="InterPro"/>
</dbReference>
<dbReference type="EMBL" id="CP159837">
    <property type="protein sequence ID" value="XCM35584.1"/>
    <property type="molecule type" value="Genomic_DNA"/>
</dbReference>
<comment type="similarity">
    <text evidence="1">Belongs to the peptidase C1 family.</text>
</comment>
<sequence>MAKTYQASYLVEKSTGKKIKIGGCMRSQKAPPKARAYATSRYGSQELPPKVDLRQHMTKVEDQSSVNSCTANALVGAYEYLAKRILGFSGDVSRLFVYFNARKYDRIKGDQGSTISGSIAVLEEMGACTEETWPYDPKLVNKRPADEAYEEAKQFLIEEAEEINVDLYAMKHCLAEGYPFAFGLLLFNSFDHARRQGIVPMPNLDTEEGRKTHGAHAMLCVGYSDKSQAFIVRNSWGEDWGDKGYCYIPYNYMTDPDLCWDCWTIRALTDLDFSPDVWYEDDDRNYYYEAYEEEEDTEEEYYYYDDEDDDEYDDEDDDEYDDEDDDEYDDEDDDEYDDEDDDEYDDEDDDEYDEDDDEYDDEDDDDEYDDEDDDEYDDEDDDDEYDDEDDDEYDDEDDDEYDEDDDEYDDEDDDEYDDEDDDEYDDEDDDDDES</sequence>
<dbReference type="InterPro" id="IPR000668">
    <property type="entry name" value="Peptidase_C1A_C"/>
</dbReference>
<organism evidence="4">
    <name type="scientific">Planktothricoides raciborskii GIHE-MW2</name>
    <dbReference type="NCBI Taxonomy" id="2792601"/>
    <lineage>
        <taxon>Bacteria</taxon>
        <taxon>Bacillati</taxon>
        <taxon>Cyanobacteriota</taxon>
        <taxon>Cyanophyceae</taxon>
        <taxon>Oscillatoriophycideae</taxon>
        <taxon>Oscillatoriales</taxon>
        <taxon>Oscillatoriaceae</taxon>
        <taxon>Planktothricoides</taxon>
    </lineage>
</organism>
<reference evidence="4" key="1">
    <citation type="submission" date="2024-07" db="EMBL/GenBank/DDBJ databases">
        <authorList>
            <person name="Kim Y.J."/>
            <person name="Jeong J.Y."/>
        </authorList>
    </citation>
    <scope>NUCLEOTIDE SEQUENCE</scope>
    <source>
        <strain evidence="4">GIHE-MW2</strain>
    </source>
</reference>
<evidence type="ECO:0000259" key="3">
    <source>
        <dbReference type="SMART" id="SM00645"/>
    </source>
</evidence>
<evidence type="ECO:0000313" key="4">
    <source>
        <dbReference type="EMBL" id="XCM35584.1"/>
    </source>
</evidence>
<dbReference type="AlphaFoldDB" id="A0AAU8J9W6"/>
<dbReference type="RefSeq" id="WP_354634928.1">
    <property type="nucleotide sequence ID" value="NZ_CP159837.1"/>
</dbReference>
<dbReference type="Gene3D" id="3.90.70.10">
    <property type="entry name" value="Cysteine proteinases"/>
    <property type="match status" value="1"/>
</dbReference>
<dbReference type="Pfam" id="PF00112">
    <property type="entry name" value="Peptidase_C1"/>
    <property type="match status" value="1"/>
</dbReference>
<dbReference type="InterPro" id="IPR038765">
    <property type="entry name" value="Papain-like_cys_pep_sf"/>
</dbReference>